<dbReference type="Proteomes" id="UP000799640">
    <property type="component" value="Unassembled WGS sequence"/>
</dbReference>
<keyword evidence="3" id="KW-1185">Reference proteome</keyword>
<dbReference type="AlphaFoldDB" id="A0A6G1HMT4"/>
<accession>A0A6G1HMT4</accession>
<feature type="region of interest" description="Disordered" evidence="1">
    <location>
        <begin position="69"/>
        <end position="172"/>
    </location>
</feature>
<gene>
    <name evidence="2" type="ORF">EJ06DRAFT_524159</name>
</gene>
<evidence type="ECO:0000256" key="1">
    <source>
        <dbReference type="SAM" id="MobiDB-lite"/>
    </source>
</evidence>
<proteinExistence type="predicted"/>
<reference evidence="2" key="1">
    <citation type="journal article" date="2020" name="Stud. Mycol.">
        <title>101 Dothideomycetes genomes: a test case for predicting lifestyles and emergence of pathogens.</title>
        <authorList>
            <person name="Haridas S."/>
            <person name="Albert R."/>
            <person name="Binder M."/>
            <person name="Bloem J."/>
            <person name="Labutti K."/>
            <person name="Salamov A."/>
            <person name="Andreopoulos B."/>
            <person name="Baker S."/>
            <person name="Barry K."/>
            <person name="Bills G."/>
            <person name="Bluhm B."/>
            <person name="Cannon C."/>
            <person name="Castanera R."/>
            <person name="Culley D."/>
            <person name="Daum C."/>
            <person name="Ezra D."/>
            <person name="Gonzalez J."/>
            <person name="Henrissat B."/>
            <person name="Kuo A."/>
            <person name="Liang C."/>
            <person name="Lipzen A."/>
            <person name="Lutzoni F."/>
            <person name="Magnuson J."/>
            <person name="Mondo S."/>
            <person name="Nolan M."/>
            <person name="Ohm R."/>
            <person name="Pangilinan J."/>
            <person name="Park H.-J."/>
            <person name="Ramirez L."/>
            <person name="Alfaro M."/>
            <person name="Sun H."/>
            <person name="Tritt A."/>
            <person name="Yoshinaga Y."/>
            <person name="Zwiers L.-H."/>
            <person name="Turgeon B."/>
            <person name="Goodwin S."/>
            <person name="Spatafora J."/>
            <person name="Crous P."/>
            <person name="Grigoriev I."/>
        </authorList>
    </citation>
    <scope>NUCLEOTIDE SEQUENCE</scope>
    <source>
        <strain evidence="2">CBS 262.69</strain>
    </source>
</reference>
<sequence length="172" mass="20165">MCARVYFVFRCCHEIEPEDDDFPRWVWVEFCETYNATLDACGSTWYETGSVAVDDICEKCKGRQRVADAELKAKQRSEAREREEREEEEGKEKERVREQEKEKEREERAAREREHEKEAREKAVREKERERVVAAASTSSPSLAASSNRRRPWELGDIPSLPVRGAKRARRG</sequence>
<organism evidence="2 3">
    <name type="scientific">Trichodelitschia bisporula</name>
    <dbReference type="NCBI Taxonomy" id="703511"/>
    <lineage>
        <taxon>Eukaryota</taxon>
        <taxon>Fungi</taxon>
        <taxon>Dikarya</taxon>
        <taxon>Ascomycota</taxon>
        <taxon>Pezizomycotina</taxon>
        <taxon>Dothideomycetes</taxon>
        <taxon>Dothideomycetes incertae sedis</taxon>
        <taxon>Phaeotrichales</taxon>
        <taxon>Phaeotrichaceae</taxon>
        <taxon>Trichodelitschia</taxon>
    </lineage>
</organism>
<feature type="compositionally biased region" description="Low complexity" evidence="1">
    <location>
        <begin position="133"/>
        <end position="147"/>
    </location>
</feature>
<evidence type="ECO:0000313" key="3">
    <source>
        <dbReference type="Proteomes" id="UP000799640"/>
    </source>
</evidence>
<evidence type="ECO:0000313" key="2">
    <source>
        <dbReference type="EMBL" id="KAF2397159.1"/>
    </source>
</evidence>
<feature type="compositionally biased region" description="Basic and acidic residues" evidence="1">
    <location>
        <begin position="69"/>
        <end position="132"/>
    </location>
</feature>
<dbReference type="EMBL" id="ML996704">
    <property type="protein sequence ID" value="KAF2397159.1"/>
    <property type="molecule type" value="Genomic_DNA"/>
</dbReference>
<name>A0A6G1HMT4_9PEZI</name>
<protein>
    <submittedName>
        <fullName evidence="2">Uncharacterized protein</fullName>
    </submittedName>
</protein>